<dbReference type="Proteomes" id="UP000325577">
    <property type="component" value="Linkage Group LG15"/>
</dbReference>
<proteinExistence type="predicted"/>
<gene>
    <name evidence="2" type="ORF">F0562_028327</name>
</gene>
<feature type="coiled-coil region" evidence="1">
    <location>
        <begin position="69"/>
        <end position="96"/>
    </location>
</feature>
<organism evidence="2 3">
    <name type="scientific">Nyssa sinensis</name>
    <dbReference type="NCBI Taxonomy" id="561372"/>
    <lineage>
        <taxon>Eukaryota</taxon>
        <taxon>Viridiplantae</taxon>
        <taxon>Streptophyta</taxon>
        <taxon>Embryophyta</taxon>
        <taxon>Tracheophyta</taxon>
        <taxon>Spermatophyta</taxon>
        <taxon>Magnoliopsida</taxon>
        <taxon>eudicotyledons</taxon>
        <taxon>Gunneridae</taxon>
        <taxon>Pentapetalae</taxon>
        <taxon>asterids</taxon>
        <taxon>Cornales</taxon>
        <taxon>Nyssaceae</taxon>
        <taxon>Nyssa</taxon>
    </lineage>
</organism>
<evidence type="ECO:0000313" key="3">
    <source>
        <dbReference type="Proteomes" id="UP000325577"/>
    </source>
</evidence>
<name>A0A5J5B9S0_9ASTE</name>
<sequence>MMLLIGMGSWPARYIKSYNSIRISDLDTSAIREFKRVFRDFTKVAINISWLERRFNTRKAFFSASFNRVKEISERCKELSAEVQGMHAQFSELEQNLALKRGAIGRSRRRKKRKIDEGM</sequence>
<accession>A0A5J5B9S0</accession>
<keyword evidence="1" id="KW-0175">Coiled coil</keyword>
<dbReference type="EMBL" id="CM018038">
    <property type="protein sequence ID" value="KAA8538692.1"/>
    <property type="molecule type" value="Genomic_DNA"/>
</dbReference>
<evidence type="ECO:0000256" key="1">
    <source>
        <dbReference type="SAM" id="Coils"/>
    </source>
</evidence>
<reference evidence="2 3" key="1">
    <citation type="submission" date="2019-09" db="EMBL/GenBank/DDBJ databases">
        <title>A chromosome-level genome assembly of the Chinese tupelo Nyssa sinensis.</title>
        <authorList>
            <person name="Yang X."/>
            <person name="Kang M."/>
            <person name="Yang Y."/>
            <person name="Xiong H."/>
            <person name="Wang M."/>
            <person name="Zhang Z."/>
            <person name="Wang Z."/>
            <person name="Wu H."/>
            <person name="Ma T."/>
            <person name="Liu J."/>
            <person name="Xi Z."/>
        </authorList>
    </citation>
    <scope>NUCLEOTIDE SEQUENCE [LARGE SCALE GENOMIC DNA]</scope>
    <source>
        <strain evidence="2">J267</strain>
        <tissue evidence="2">Leaf</tissue>
    </source>
</reference>
<keyword evidence="3" id="KW-1185">Reference proteome</keyword>
<protein>
    <submittedName>
        <fullName evidence="2">Uncharacterized protein</fullName>
    </submittedName>
</protein>
<dbReference type="AlphaFoldDB" id="A0A5J5B9S0"/>
<evidence type="ECO:0000313" key="2">
    <source>
        <dbReference type="EMBL" id="KAA8538692.1"/>
    </source>
</evidence>